<dbReference type="AlphaFoldDB" id="A0A101ML61"/>
<protein>
    <recommendedName>
        <fullName evidence="3">Retrotransposon gag domain-containing protein</fullName>
    </recommendedName>
</protein>
<organism evidence="1 2">
    <name type="scientific">Penicillium freii</name>
    <dbReference type="NCBI Taxonomy" id="48697"/>
    <lineage>
        <taxon>Eukaryota</taxon>
        <taxon>Fungi</taxon>
        <taxon>Dikarya</taxon>
        <taxon>Ascomycota</taxon>
        <taxon>Pezizomycotina</taxon>
        <taxon>Eurotiomycetes</taxon>
        <taxon>Eurotiomycetidae</taxon>
        <taxon>Eurotiales</taxon>
        <taxon>Aspergillaceae</taxon>
        <taxon>Penicillium</taxon>
    </lineage>
</organism>
<evidence type="ECO:0008006" key="3">
    <source>
        <dbReference type="Google" id="ProtNLM"/>
    </source>
</evidence>
<keyword evidence="2" id="KW-1185">Reference proteome</keyword>
<name>A0A101ML61_PENFR</name>
<dbReference type="Proteomes" id="UP000055045">
    <property type="component" value="Unassembled WGS sequence"/>
</dbReference>
<comment type="caution">
    <text evidence="1">The sequence shown here is derived from an EMBL/GenBank/DDBJ whole genome shotgun (WGS) entry which is preliminary data.</text>
</comment>
<evidence type="ECO:0000313" key="2">
    <source>
        <dbReference type="Proteomes" id="UP000055045"/>
    </source>
</evidence>
<accession>A0A101ML61</accession>
<sequence>MYARYTKWVDLRFKNGTASDFVRRFQEALRDLTAFGGSVTPLIELCQFKKAIAENARCYAFLQDLEVNEDDPDLMDEVYFEFQSFTQPFPSFGK</sequence>
<reference evidence="1 2" key="1">
    <citation type="submission" date="2015-10" db="EMBL/GenBank/DDBJ databases">
        <title>Genome sequencing of Penicillium freii.</title>
        <authorList>
            <person name="Nguyen H.D."/>
            <person name="Visagie C.M."/>
            <person name="Seifert K.A."/>
        </authorList>
    </citation>
    <scope>NUCLEOTIDE SEQUENCE [LARGE SCALE GENOMIC DNA]</scope>
    <source>
        <strain evidence="1 2">DAOM 242723</strain>
    </source>
</reference>
<dbReference type="EMBL" id="LLXE01000098">
    <property type="protein sequence ID" value="KUM62518.1"/>
    <property type="molecule type" value="Genomic_DNA"/>
</dbReference>
<dbReference type="STRING" id="48697.A0A101ML61"/>
<gene>
    <name evidence="1" type="ORF">ACN42_g4597</name>
</gene>
<evidence type="ECO:0000313" key="1">
    <source>
        <dbReference type="EMBL" id="KUM62518.1"/>
    </source>
</evidence>
<proteinExistence type="predicted"/>